<keyword evidence="3" id="KW-0378">Hydrolase</keyword>
<dbReference type="RefSeq" id="WP_358134992.1">
    <property type="nucleotide sequence ID" value="NZ_JBFALK010000011.1"/>
</dbReference>
<dbReference type="InterPro" id="IPR023346">
    <property type="entry name" value="Lysozyme-like_dom_sf"/>
</dbReference>
<dbReference type="InterPro" id="IPR038765">
    <property type="entry name" value="Papain-like_cys_pep_sf"/>
</dbReference>
<dbReference type="Gene3D" id="1.10.530.10">
    <property type="match status" value="1"/>
</dbReference>
<dbReference type="PANTHER" id="PTHR47359:SF3">
    <property type="entry name" value="NLP_P60 DOMAIN-CONTAINING PROTEIN-RELATED"/>
    <property type="match status" value="1"/>
</dbReference>
<evidence type="ECO:0000256" key="3">
    <source>
        <dbReference type="ARBA" id="ARBA00022801"/>
    </source>
</evidence>
<organism evidence="6 7">
    <name type="scientific">Microtetraspora glauca</name>
    <dbReference type="NCBI Taxonomy" id="1996"/>
    <lineage>
        <taxon>Bacteria</taxon>
        <taxon>Bacillati</taxon>
        <taxon>Actinomycetota</taxon>
        <taxon>Actinomycetes</taxon>
        <taxon>Streptosporangiales</taxon>
        <taxon>Streptosporangiaceae</taxon>
        <taxon>Microtetraspora</taxon>
    </lineage>
</organism>
<dbReference type="CDD" id="cd13399">
    <property type="entry name" value="Slt35-like"/>
    <property type="match status" value="1"/>
</dbReference>
<dbReference type="Pfam" id="PF13406">
    <property type="entry name" value="SLT_2"/>
    <property type="match status" value="1"/>
</dbReference>
<protein>
    <submittedName>
        <fullName evidence="6">NlpC/P60 family protein</fullName>
    </submittedName>
</protein>
<dbReference type="InterPro" id="IPR031304">
    <property type="entry name" value="SLT_2"/>
</dbReference>
<dbReference type="Gene3D" id="3.90.1720.10">
    <property type="entry name" value="endopeptidase domain like (from Nostoc punctiforme)"/>
    <property type="match status" value="1"/>
</dbReference>
<name>A0ABV3GHC1_MICGL</name>
<dbReference type="InterPro" id="IPR000064">
    <property type="entry name" value="NLP_P60_dom"/>
</dbReference>
<dbReference type="Proteomes" id="UP001551675">
    <property type="component" value="Unassembled WGS sequence"/>
</dbReference>
<keyword evidence="7" id="KW-1185">Reference proteome</keyword>
<dbReference type="PANTHER" id="PTHR47359">
    <property type="entry name" value="PEPTIDOGLYCAN DL-ENDOPEPTIDASE CWLO"/>
    <property type="match status" value="1"/>
</dbReference>
<sequence length="302" mass="31857">MIARLAAGGLCLAIGLPLGLVLLVTAVGGSEGCGTGSSGDIPPDYLRLYRRAGEAYGIPWQVLAAIGKAESDHGRAVAASGVNAAGAMGPMQFLGSTWSAYRVDGNGDGRADVYDPADAIPGAARYLKANGAPERMYGAIWRYNHADWYVRRVLGFARRYSADVGEEFCSLPYAPSAVAGRVIAYARTQLGKPYAWGAEGPGAFDCSGLTMRAYQYAGIAIPRVAADQWRQGPSVSRGQEQPGDLVFMRPESDGPGHVGVVVAPGQMIHAPQTGDVVRYASYADRSDVVGFARPALLSEEKR</sequence>
<proteinExistence type="inferred from homology"/>
<comment type="similarity">
    <text evidence="1">Belongs to the peptidase C40 family.</text>
</comment>
<evidence type="ECO:0000313" key="6">
    <source>
        <dbReference type="EMBL" id="MEV0971059.1"/>
    </source>
</evidence>
<dbReference type="SUPFAM" id="SSF54001">
    <property type="entry name" value="Cysteine proteinases"/>
    <property type="match status" value="1"/>
</dbReference>
<evidence type="ECO:0000256" key="1">
    <source>
        <dbReference type="ARBA" id="ARBA00007074"/>
    </source>
</evidence>
<comment type="caution">
    <text evidence="6">The sequence shown here is derived from an EMBL/GenBank/DDBJ whole genome shotgun (WGS) entry which is preliminary data.</text>
</comment>
<reference evidence="6 7" key="1">
    <citation type="submission" date="2024-06" db="EMBL/GenBank/DDBJ databases">
        <title>The Natural Products Discovery Center: Release of the First 8490 Sequenced Strains for Exploring Actinobacteria Biosynthetic Diversity.</title>
        <authorList>
            <person name="Kalkreuter E."/>
            <person name="Kautsar S.A."/>
            <person name="Yang D."/>
            <person name="Bader C.D."/>
            <person name="Teijaro C.N."/>
            <person name="Fluegel L."/>
            <person name="Davis C.M."/>
            <person name="Simpson J.R."/>
            <person name="Lauterbach L."/>
            <person name="Steele A.D."/>
            <person name="Gui C."/>
            <person name="Meng S."/>
            <person name="Li G."/>
            <person name="Viehrig K."/>
            <person name="Ye F."/>
            <person name="Su P."/>
            <person name="Kiefer A.F."/>
            <person name="Nichols A."/>
            <person name="Cepeda A.J."/>
            <person name="Yan W."/>
            <person name="Fan B."/>
            <person name="Jiang Y."/>
            <person name="Adhikari A."/>
            <person name="Zheng C.-J."/>
            <person name="Schuster L."/>
            <person name="Cowan T.M."/>
            <person name="Smanski M.J."/>
            <person name="Chevrette M.G."/>
            <person name="De Carvalho L.P.S."/>
            <person name="Shen B."/>
        </authorList>
    </citation>
    <scope>NUCLEOTIDE SEQUENCE [LARGE SCALE GENOMIC DNA]</scope>
    <source>
        <strain evidence="6 7">NPDC050100</strain>
    </source>
</reference>
<dbReference type="Pfam" id="PF00877">
    <property type="entry name" value="NLPC_P60"/>
    <property type="match status" value="1"/>
</dbReference>
<evidence type="ECO:0000313" key="7">
    <source>
        <dbReference type="Proteomes" id="UP001551675"/>
    </source>
</evidence>
<keyword evidence="4" id="KW-0788">Thiol protease</keyword>
<dbReference type="PROSITE" id="PS51935">
    <property type="entry name" value="NLPC_P60"/>
    <property type="match status" value="1"/>
</dbReference>
<evidence type="ECO:0000259" key="5">
    <source>
        <dbReference type="PROSITE" id="PS51935"/>
    </source>
</evidence>
<feature type="domain" description="NlpC/P60" evidence="5">
    <location>
        <begin position="176"/>
        <end position="302"/>
    </location>
</feature>
<dbReference type="InterPro" id="IPR051794">
    <property type="entry name" value="PG_Endopeptidase_C40"/>
</dbReference>
<dbReference type="SUPFAM" id="SSF53955">
    <property type="entry name" value="Lysozyme-like"/>
    <property type="match status" value="1"/>
</dbReference>
<accession>A0ABV3GHC1</accession>
<evidence type="ECO:0000256" key="2">
    <source>
        <dbReference type="ARBA" id="ARBA00022670"/>
    </source>
</evidence>
<keyword evidence="2" id="KW-0645">Protease</keyword>
<evidence type="ECO:0000256" key="4">
    <source>
        <dbReference type="ARBA" id="ARBA00022807"/>
    </source>
</evidence>
<dbReference type="EMBL" id="JBFALK010000011">
    <property type="protein sequence ID" value="MEV0971059.1"/>
    <property type="molecule type" value="Genomic_DNA"/>
</dbReference>
<gene>
    <name evidence="6" type="ORF">AB0I59_20715</name>
</gene>